<dbReference type="GO" id="GO:0009786">
    <property type="term" value="P:regulation of asymmetric cell division"/>
    <property type="evidence" value="ECO:0007669"/>
    <property type="project" value="InterPro"/>
</dbReference>
<protein>
    <submittedName>
        <fullName evidence="2">Uncharacterized protein</fullName>
    </submittedName>
</protein>
<proteinExistence type="predicted"/>
<dbReference type="AlphaFoldDB" id="A0A7N0UJL9"/>
<reference evidence="2" key="1">
    <citation type="submission" date="2021-01" db="UniProtKB">
        <authorList>
            <consortium name="EnsemblPlants"/>
        </authorList>
    </citation>
    <scope>IDENTIFICATION</scope>
</reference>
<feature type="region of interest" description="Disordered" evidence="1">
    <location>
        <begin position="1"/>
        <end position="120"/>
    </location>
</feature>
<dbReference type="Gramene" id="Kaladp0071s0039.1.v1.1">
    <property type="protein sequence ID" value="Kaladp0071s0039.1.v1.1"/>
    <property type="gene ID" value="Kaladp0071s0039.v1.1"/>
</dbReference>
<dbReference type="EnsemblPlants" id="Kaladp0071s0039.1.v1.1">
    <property type="protein sequence ID" value="Kaladp0071s0039.1.v1.1"/>
    <property type="gene ID" value="Kaladp0071s0039.v1.1"/>
</dbReference>
<keyword evidence="3" id="KW-1185">Reference proteome</keyword>
<organism evidence="2 3">
    <name type="scientific">Kalanchoe fedtschenkoi</name>
    <name type="common">Lavender scallops</name>
    <name type="synonym">South American air plant</name>
    <dbReference type="NCBI Taxonomy" id="63787"/>
    <lineage>
        <taxon>Eukaryota</taxon>
        <taxon>Viridiplantae</taxon>
        <taxon>Streptophyta</taxon>
        <taxon>Embryophyta</taxon>
        <taxon>Tracheophyta</taxon>
        <taxon>Spermatophyta</taxon>
        <taxon>Magnoliopsida</taxon>
        <taxon>eudicotyledons</taxon>
        <taxon>Gunneridae</taxon>
        <taxon>Pentapetalae</taxon>
        <taxon>Saxifragales</taxon>
        <taxon>Crassulaceae</taxon>
        <taxon>Kalanchoe</taxon>
    </lineage>
</organism>
<evidence type="ECO:0000313" key="3">
    <source>
        <dbReference type="Proteomes" id="UP000594263"/>
    </source>
</evidence>
<dbReference type="PANTHER" id="PTHR33914">
    <property type="entry name" value="18S PRE-RIBOSOMAL ASSEMBLY PROTEIN GAR2-LIKE PROTEIN"/>
    <property type="match status" value="1"/>
</dbReference>
<dbReference type="PANTHER" id="PTHR33914:SF18">
    <property type="entry name" value="DUF688 FAMILY PROTEIN"/>
    <property type="match status" value="1"/>
</dbReference>
<evidence type="ECO:0000256" key="1">
    <source>
        <dbReference type="SAM" id="MobiDB-lite"/>
    </source>
</evidence>
<name>A0A7N0UJL9_KALFE</name>
<evidence type="ECO:0000313" key="2">
    <source>
        <dbReference type="EnsemblPlants" id="Kaladp0071s0039.1.v1.1"/>
    </source>
</evidence>
<dbReference type="InterPro" id="IPR040378">
    <property type="entry name" value="BASL"/>
</dbReference>
<accession>A0A7N0UJL9</accession>
<feature type="compositionally biased region" description="Basic and acidic residues" evidence="1">
    <location>
        <begin position="46"/>
        <end position="66"/>
    </location>
</feature>
<dbReference type="Proteomes" id="UP000594263">
    <property type="component" value="Unplaced"/>
</dbReference>
<sequence length="343" mass="37320">MIYASSPAQKRSEKNSLDLDAGLGPAQLKEMNGRDPLQTQINGEHGLNEIDDKKVDSEHPLVHISDEESDPGALKDVRVDEGVPAQNKNGLGGQDSVKLEERRFPDPTSEPLADVSSRTVAHQARANHSLDFESLLDQAEAEGDGTRGLSDGVVADRSFLDELMVSANNPFLEDSLFEASVRATSRPNPFEEEETSNGLLPQILDNEPRTHVEEKKTWNDTNLEAAPSATISAVDSGVPGASDNKKLPPRNSDIPAAQLQHDAMESSFASMNPYPALVSYSGQIPLSGSVSLRSESSAASNRSFAFPVLQTEWNTSPVKMAKGDRRQLRKHNGWRHALLCCNF</sequence>